<gene>
    <name evidence="2" type="ORF">V6N12_009276</name>
</gene>
<name>A0ABR2AR34_9ROSI</name>
<feature type="compositionally biased region" description="Polar residues" evidence="1">
    <location>
        <begin position="10"/>
        <end position="23"/>
    </location>
</feature>
<evidence type="ECO:0000256" key="1">
    <source>
        <dbReference type="SAM" id="MobiDB-lite"/>
    </source>
</evidence>
<accession>A0ABR2AR34</accession>
<sequence>MEADLEADTNGISVQRSAGSDSAPQHVGLNSGKASYASMVTQGLGRAGHRFEEDVLSPDNVIVLDKDCCSLAPVTTDKELNTSPTRDNNNTKTRTQSELYGPWMVAKDRRHRSLAPKDVGRSSAGLDGIIPGSRFAVLHDEHAAEHMDADIVENPRTVDTQTEKANSQGMGDGVTTMNRNEQEKGTRFAAYRKSSPSRRVKDTGNVTIMDKTVHIVPLVEGSTVVVASHALANNSGEHIAYSIQEKNGDDRNSIRDRFNDRSTNRGKGFKEVNAKGLKIRKTVDVHSPHIVLLSDWVQSASNQLHLAAESSRARLDTGHAMEEDGREAVSPRPLLGSQVDICGELDTTDRGCGEHGISMLLERFCS</sequence>
<proteinExistence type="predicted"/>
<keyword evidence="3" id="KW-1185">Reference proteome</keyword>
<dbReference type="EMBL" id="JBBPBM010000376">
    <property type="protein sequence ID" value="KAK8496238.1"/>
    <property type="molecule type" value="Genomic_DNA"/>
</dbReference>
<evidence type="ECO:0000313" key="3">
    <source>
        <dbReference type="Proteomes" id="UP001472677"/>
    </source>
</evidence>
<comment type="caution">
    <text evidence="2">The sequence shown here is derived from an EMBL/GenBank/DDBJ whole genome shotgun (WGS) entry which is preliminary data.</text>
</comment>
<feature type="region of interest" description="Disordered" evidence="1">
    <location>
        <begin position="1"/>
        <end position="29"/>
    </location>
</feature>
<protein>
    <submittedName>
        <fullName evidence="2">Uncharacterized protein</fullName>
    </submittedName>
</protein>
<reference evidence="2 3" key="1">
    <citation type="journal article" date="2024" name="G3 (Bethesda)">
        <title>Genome assembly of Hibiscus sabdariffa L. provides insights into metabolisms of medicinal natural products.</title>
        <authorList>
            <person name="Kim T."/>
        </authorList>
    </citation>
    <scope>NUCLEOTIDE SEQUENCE [LARGE SCALE GENOMIC DNA]</scope>
    <source>
        <strain evidence="2">TK-2024</strain>
        <tissue evidence="2">Old leaves</tissue>
    </source>
</reference>
<evidence type="ECO:0000313" key="2">
    <source>
        <dbReference type="EMBL" id="KAK8496238.1"/>
    </source>
</evidence>
<feature type="region of interest" description="Disordered" evidence="1">
    <location>
        <begin position="244"/>
        <end position="267"/>
    </location>
</feature>
<organism evidence="2 3">
    <name type="scientific">Hibiscus sabdariffa</name>
    <name type="common">roselle</name>
    <dbReference type="NCBI Taxonomy" id="183260"/>
    <lineage>
        <taxon>Eukaryota</taxon>
        <taxon>Viridiplantae</taxon>
        <taxon>Streptophyta</taxon>
        <taxon>Embryophyta</taxon>
        <taxon>Tracheophyta</taxon>
        <taxon>Spermatophyta</taxon>
        <taxon>Magnoliopsida</taxon>
        <taxon>eudicotyledons</taxon>
        <taxon>Gunneridae</taxon>
        <taxon>Pentapetalae</taxon>
        <taxon>rosids</taxon>
        <taxon>malvids</taxon>
        <taxon>Malvales</taxon>
        <taxon>Malvaceae</taxon>
        <taxon>Malvoideae</taxon>
        <taxon>Hibiscus</taxon>
    </lineage>
</organism>
<feature type="compositionally biased region" description="Basic and acidic residues" evidence="1">
    <location>
        <begin position="246"/>
        <end position="267"/>
    </location>
</feature>
<dbReference type="Proteomes" id="UP001472677">
    <property type="component" value="Unassembled WGS sequence"/>
</dbReference>